<feature type="compositionally biased region" description="Polar residues" evidence="15">
    <location>
        <begin position="335"/>
        <end position="349"/>
    </location>
</feature>
<feature type="compositionally biased region" description="Basic and acidic residues" evidence="15">
    <location>
        <begin position="688"/>
        <end position="703"/>
    </location>
</feature>
<dbReference type="PANTHER" id="PTHR14167">
    <property type="entry name" value="SH3 DOMAIN-CONTAINING"/>
    <property type="match status" value="1"/>
</dbReference>
<dbReference type="EC" id="2.3.2.27" evidence="4"/>
<dbReference type="GO" id="GO:0061630">
    <property type="term" value="F:ubiquitin protein ligase activity"/>
    <property type="evidence" value="ECO:0007669"/>
    <property type="project" value="UniProtKB-EC"/>
</dbReference>
<dbReference type="InterPro" id="IPR028502">
    <property type="entry name" value="SH3RF3_RING-HC_Zfn"/>
</dbReference>
<feature type="compositionally biased region" description="Low complexity" evidence="15">
    <location>
        <begin position="543"/>
        <end position="610"/>
    </location>
</feature>
<feature type="compositionally biased region" description="Low complexity" evidence="15">
    <location>
        <begin position="350"/>
        <end position="374"/>
    </location>
</feature>
<dbReference type="Pfam" id="PF00018">
    <property type="entry name" value="SH3_1"/>
    <property type="match status" value="3"/>
</dbReference>
<dbReference type="CDD" id="cd11785">
    <property type="entry name" value="SH3_SH3RF_C"/>
    <property type="match status" value="1"/>
</dbReference>
<dbReference type="InterPro" id="IPR013083">
    <property type="entry name" value="Znf_RING/FYVE/PHD"/>
</dbReference>
<evidence type="ECO:0000313" key="19">
    <source>
        <dbReference type="Proteomes" id="UP000507470"/>
    </source>
</evidence>
<keyword evidence="19" id="KW-1185">Reference proteome</keyword>
<name>A0A6J8BC76_MYTCO</name>
<dbReference type="InterPro" id="IPR050384">
    <property type="entry name" value="Endophilin_SH3RF"/>
</dbReference>
<dbReference type="Gene3D" id="2.30.30.40">
    <property type="entry name" value="SH3 Domains"/>
    <property type="match status" value="4"/>
</dbReference>
<feature type="domain" description="SH3" evidence="16">
    <location>
        <begin position="779"/>
        <end position="840"/>
    </location>
</feature>
<dbReference type="SUPFAM" id="SSF50044">
    <property type="entry name" value="SH3-domain"/>
    <property type="match status" value="4"/>
</dbReference>
<feature type="domain" description="RING-type" evidence="17">
    <location>
        <begin position="12"/>
        <end position="53"/>
    </location>
</feature>
<feature type="compositionally biased region" description="Low complexity" evidence="15">
    <location>
        <begin position="518"/>
        <end position="536"/>
    </location>
</feature>
<feature type="domain" description="SH3" evidence="16">
    <location>
        <begin position="173"/>
        <end position="236"/>
    </location>
</feature>
<feature type="compositionally biased region" description="Polar residues" evidence="15">
    <location>
        <begin position="492"/>
        <end position="515"/>
    </location>
</feature>
<keyword evidence="18" id="KW-0012">Acyltransferase</keyword>
<evidence type="ECO:0000256" key="12">
    <source>
        <dbReference type="ARBA" id="ARBA00022843"/>
    </source>
</evidence>
<evidence type="ECO:0000256" key="1">
    <source>
        <dbReference type="ARBA" id="ARBA00000900"/>
    </source>
</evidence>
<dbReference type="AlphaFoldDB" id="A0A6J8BC76"/>
<evidence type="ECO:0000256" key="9">
    <source>
        <dbReference type="ARBA" id="ARBA00022771"/>
    </source>
</evidence>
<comment type="pathway">
    <text evidence="2">Protein modification; protein ubiquitination.</text>
</comment>
<evidence type="ECO:0000259" key="16">
    <source>
        <dbReference type="PROSITE" id="PS50002"/>
    </source>
</evidence>
<feature type="compositionally biased region" description="Polar residues" evidence="15">
    <location>
        <begin position="637"/>
        <end position="652"/>
    </location>
</feature>
<dbReference type="GO" id="GO:0008270">
    <property type="term" value="F:zinc ion binding"/>
    <property type="evidence" value="ECO:0007669"/>
    <property type="project" value="UniProtKB-KW"/>
</dbReference>
<evidence type="ECO:0000256" key="5">
    <source>
        <dbReference type="ARBA" id="ARBA00022443"/>
    </source>
</evidence>
<dbReference type="Proteomes" id="UP000507470">
    <property type="component" value="Unassembled WGS sequence"/>
</dbReference>
<dbReference type="FunFam" id="3.30.40.10:FF:000077">
    <property type="entry name" value="E3 ubiquitin-protein ligase SH3RF1 isoform X1"/>
    <property type="match status" value="1"/>
</dbReference>
<dbReference type="CDD" id="cd16750">
    <property type="entry name" value="RING-HC_SH3RF3"/>
    <property type="match status" value="1"/>
</dbReference>
<comment type="catalytic activity">
    <reaction evidence="1">
        <text>S-ubiquitinyl-[E2 ubiquitin-conjugating enzyme]-L-cysteine + [acceptor protein]-L-lysine = [E2 ubiquitin-conjugating enzyme]-L-cysteine + N(6)-ubiquitinyl-[acceptor protein]-L-lysine.</text>
        <dbReference type="EC" id="2.3.2.27"/>
    </reaction>
</comment>
<evidence type="ECO:0000313" key="18">
    <source>
        <dbReference type="EMBL" id="CAC5380910.1"/>
    </source>
</evidence>
<dbReference type="InterPro" id="IPR001452">
    <property type="entry name" value="SH3_domain"/>
</dbReference>
<evidence type="ECO:0000256" key="4">
    <source>
        <dbReference type="ARBA" id="ARBA00012483"/>
    </source>
</evidence>
<dbReference type="SUPFAM" id="SSF57850">
    <property type="entry name" value="RING/U-box"/>
    <property type="match status" value="1"/>
</dbReference>
<keyword evidence="7" id="KW-0479">Metal-binding</keyword>
<protein>
    <recommendedName>
        <fullName evidence="4">RING-type E3 ubiquitin transferase</fullName>
        <ecNumber evidence="4">2.3.2.27</ecNumber>
    </recommendedName>
</protein>
<evidence type="ECO:0000256" key="3">
    <source>
        <dbReference type="ARBA" id="ARBA00008649"/>
    </source>
</evidence>
<dbReference type="Pfam" id="PF14604">
    <property type="entry name" value="SH3_9"/>
    <property type="match status" value="1"/>
</dbReference>
<evidence type="ECO:0000256" key="14">
    <source>
        <dbReference type="PROSITE-ProRule" id="PRU00192"/>
    </source>
</evidence>
<feature type="domain" description="SH3" evidence="16">
    <location>
        <begin position="409"/>
        <end position="470"/>
    </location>
</feature>
<feature type="region of interest" description="Disordered" evidence="15">
    <location>
        <begin position="83"/>
        <end position="109"/>
    </location>
</feature>
<dbReference type="PROSITE" id="PS50089">
    <property type="entry name" value="ZF_RING_2"/>
    <property type="match status" value="1"/>
</dbReference>
<dbReference type="PROSITE" id="PS00518">
    <property type="entry name" value="ZF_RING_1"/>
    <property type="match status" value="1"/>
</dbReference>
<dbReference type="CDD" id="cd11787">
    <property type="entry name" value="SH3_SH3RF_2"/>
    <property type="match status" value="1"/>
</dbReference>
<dbReference type="InterPro" id="IPR017907">
    <property type="entry name" value="Znf_RING_CS"/>
</dbReference>
<evidence type="ECO:0000256" key="11">
    <source>
        <dbReference type="ARBA" id="ARBA00022833"/>
    </source>
</evidence>
<keyword evidence="8" id="KW-0677">Repeat</keyword>
<keyword evidence="5 14" id="KW-0728">SH3 domain</keyword>
<evidence type="ECO:0000256" key="15">
    <source>
        <dbReference type="SAM" id="MobiDB-lite"/>
    </source>
</evidence>
<keyword evidence="10" id="KW-0833">Ubl conjugation pathway</keyword>
<reference evidence="18 19" key="1">
    <citation type="submission" date="2020-06" db="EMBL/GenBank/DDBJ databases">
        <authorList>
            <person name="Li R."/>
            <person name="Bekaert M."/>
        </authorList>
    </citation>
    <scope>NUCLEOTIDE SEQUENCE [LARGE SCALE GENOMIC DNA]</scope>
    <source>
        <strain evidence="19">wild</strain>
    </source>
</reference>
<dbReference type="Pfam" id="PF00097">
    <property type="entry name" value="zf-C3HC4"/>
    <property type="match status" value="1"/>
</dbReference>
<feature type="region of interest" description="Disordered" evidence="15">
    <location>
        <begin position="490"/>
        <end position="765"/>
    </location>
</feature>
<evidence type="ECO:0000256" key="6">
    <source>
        <dbReference type="ARBA" id="ARBA00022679"/>
    </source>
</evidence>
<keyword evidence="12" id="KW-0832">Ubl conjugation</keyword>
<dbReference type="CDD" id="cd11786">
    <property type="entry name" value="SH3_SH3RF_1"/>
    <property type="match status" value="1"/>
</dbReference>
<keyword evidence="6 18" id="KW-0808">Transferase</keyword>
<evidence type="ECO:0000256" key="8">
    <source>
        <dbReference type="ARBA" id="ARBA00022737"/>
    </source>
</evidence>
<dbReference type="InterPro" id="IPR018957">
    <property type="entry name" value="Znf_C3HC4_RING-type"/>
</dbReference>
<dbReference type="FunFam" id="2.30.30.40:FF:000072">
    <property type="entry name" value="Unconventional Myosin IB"/>
    <property type="match status" value="1"/>
</dbReference>
<evidence type="ECO:0000256" key="10">
    <source>
        <dbReference type="ARBA" id="ARBA00022786"/>
    </source>
</evidence>
<keyword evidence="11" id="KW-0862">Zinc</keyword>
<dbReference type="InterPro" id="IPR036028">
    <property type="entry name" value="SH3-like_dom_sf"/>
</dbReference>
<feature type="compositionally biased region" description="Polar residues" evidence="15">
    <location>
        <begin position="266"/>
        <end position="299"/>
    </location>
</feature>
<sequence length="841" mass="90842">MDEQSLNELLECSVCLDRLDHTSKVLPCQHTFCRRCLEEIVSTKGELRCPECRYLVEIRVEDLPSNILLIRLLEGIKTKTCTERSRSPGRYTNDELSSGSTTDRHSKQSVGKLPCAKALYNYEGKDSNDLSFRKGDIIILKKQVDDNWYHGEFNSHHGFFPASYVQVLVQLTSNVPQCKTLYDFEMKDESDKKDCLFFKKDETITVLKKVDDNWLEGRKGEKIGIFPVSFVEMNDAARSLINSQSNPSLHGGNLILHDRGSGDGVSHSSPLSSLVTQMPQQKRHSFTASPQKSSTAASQHNRRSLELSSSGNLVIVPSPHLPSRSRSPPPVPSHNSQSATSAIKTTSVLASKSSVASRNSSSTASKTSSATGSKLNSAFQEPGTSRKFDSSTEPQTGPAIVDASKISGINSPVYTALFNYKPHREDEIELRKGDYYTVCDKCQDGWYRGQCLKTGKPGVFPGNYVQMVRLPSAFLPVSGNVMNIHSKGIHSLPSSSSAPAVTMTTSSGHRTSTSPIRPGSSPPLQNSSSQQAESSSGPPPITPRSSKSLAKLSSSAPSRSAANSKTSSHSSASNKSSATKFTNSGQSSPRSASSRTSSSSSSSLKPADSSGTKAKSPHRHANHNGQSVGMEGHLDLSVTSGHSNHRTSSSKQVVYRKPNAVGMPQVMSASSNITPPNVVAGATGEIPGIKDNKKDKKEKEKLSLVKRLTSGKSKKSKSPGLESDGSGTESIGNHVRSGSCPADSNSLLGAEGSQHMKTGSFDSTVPLVPQQKISRPKPVVREKFRCVVPYPPQSDVELELKVGDVVYVHKKREDGWYKGTLQRLGKTGLFPGSFVEKCENV</sequence>
<evidence type="ECO:0000259" key="17">
    <source>
        <dbReference type="PROSITE" id="PS50089"/>
    </source>
</evidence>
<dbReference type="GO" id="GO:0016567">
    <property type="term" value="P:protein ubiquitination"/>
    <property type="evidence" value="ECO:0007669"/>
    <property type="project" value="UniProtKB-UniPathway"/>
</dbReference>
<feature type="domain" description="SH3" evidence="16">
    <location>
        <begin position="111"/>
        <end position="170"/>
    </location>
</feature>
<gene>
    <name evidence="18" type="ORF">MCOR_16835</name>
</gene>
<dbReference type="InterPro" id="IPR035816">
    <property type="entry name" value="SH3RF1/SH3RF3_SH3_4"/>
</dbReference>
<dbReference type="UniPathway" id="UPA00143"/>
<comment type="similarity">
    <text evidence="3">Belongs to the SH3RF family.</text>
</comment>
<feature type="compositionally biased region" description="Low complexity" evidence="15">
    <location>
        <begin position="316"/>
        <end position="326"/>
    </location>
</feature>
<dbReference type="Gene3D" id="3.30.40.10">
    <property type="entry name" value="Zinc/RING finger domain, C3HC4 (zinc finger)"/>
    <property type="match status" value="1"/>
</dbReference>
<proteinExistence type="inferred from homology"/>
<dbReference type="FunFam" id="2.30.30.40:FF:000091">
    <property type="entry name" value="Putative E3 ubiquitin-protein ligase SH3RF1"/>
    <property type="match status" value="1"/>
</dbReference>
<evidence type="ECO:0000256" key="7">
    <source>
        <dbReference type="ARBA" id="ARBA00022723"/>
    </source>
</evidence>
<evidence type="ECO:0000256" key="13">
    <source>
        <dbReference type="PROSITE-ProRule" id="PRU00175"/>
    </source>
</evidence>
<dbReference type="PROSITE" id="PS50002">
    <property type="entry name" value="SH3"/>
    <property type="match status" value="4"/>
</dbReference>
<evidence type="ECO:0000256" key="2">
    <source>
        <dbReference type="ARBA" id="ARBA00004906"/>
    </source>
</evidence>
<accession>A0A6J8BC76</accession>
<keyword evidence="9 13" id="KW-0863">Zinc-finger</keyword>
<dbReference type="PRINTS" id="PR00499">
    <property type="entry name" value="P67PHOX"/>
</dbReference>
<dbReference type="SMART" id="SM00184">
    <property type="entry name" value="RING"/>
    <property type="match status" value="1"/>
</dbReference>
<dbReference type="EMBL" id="CACVKT020002955">
    <property type="protein sequence ID" value="CAC5380910.1"/>
    <property type="molecule type" value="Genomic_DNA"/>
</dbReference>
<dbReference type="PANTHER" id="PTHR14167:SF51">
    <property type="entry name" value="RING-TYPE E3 UBIQUITIN TRANSFERASE"/>
    <property type="match status" value="1"/>
</dbReference>
<dbReference type="OrthoDB" id="19092at2759"/>
<organism evidence="18 19">
    <name type="scientific">Mytilus coruscus</name>
    <name type="common">Sea mussel</name>
    <dbReference type="NCBI Taxonomy" id="42192"/>
    <lineage>
        <taxon>Eukaryota</taxon>
        <taxon>Metazoa</taxon>
        <taxon>Spiralia</taxon>
        <taxon>Lophotrochozoa</taxon>
        <taxon>Mollusca</taxon>
        <taxon>Bivalvia</taxon>
        <taxon>Autobranchia</taxon>
        <taxon>Pteriomorphia</taxon>
        <taxon>Mytilida</taxon>
        <taxon>Mytiloidea</taxon>
        <taxon>Mytilidae</taxon>
        <taxon>Mytilinae</taxon>
        <taxon>Mytilus</taxon>
    </lineage>
</organism>
<dbReference type="InterPro" id="IPR001841">
    <property type="entry name" value="Znf_RING"/>
</dbReference>
<dbReference type="SMART" id="SM00326">
    <property type="entry name" value="SH3"/>
    <property type="match status" value="4"/>
</dbReference>
<feature type="region of interest" description="Disordered" evidence="15">
    <location>
        <begin position="251"/>
        <end position="400"/>
    </location>
</feature>